<evidence type="ECO:0000313" key="3">
    <source>
        <dbReference type="EMBL" id="KAG7725774.1"/>
    </source>
</evidence>
<name>A0AAN6HZK0_9ASCO</name>
<dbReference type="PANTHER" id="PTHR21708:SF30">
    <property type="entry name" value="2-DEHYDROPANTOATE 2-REDUCTASE-RELATED"/>
    <property type="match status" value="1"/>
</dbReference>
<evidence type="ECO:0000259" key="1">
    <source>
        <dbReference type="Pfam" id="PF02558"/>
    </source>
</evidence>
<organism evidence="3 4">
    <name type="scientific">Ogataea haglerorum</name>
    <dbReference type="NCBI Taxonomy" id="1937702"/>
    <lineage>
        <taxon>Eukaryota</taxon>
        <taxon>Fungi</taxon>
        <taxon>Dikarya</taxon>
        <taxon>Ascomycota</taxon>
        <taxon>Saccharomycotina</taxon>
        <taxon>Pichiomycetes</taxon>
        <taxon>Pichiales</taxon>
        <taxon>Pichiaceae</taxon>
        <taxon>Ogataea</taxon>
    </lineage>
</organism>
<dbReference type="Pfam" id="PF02558">
    <property type="entry name" value="ApbA"/>
    <property type="match status" value="1"/>
</dbReference>
<evidence type="ECO:0008006" key="5">
    <source>
        <dbReference type="Google" id="ProtNLM"/>
    </source>
</evidence>
<dbReference type="AlphaFoldDB" id="A0AAN6HZK0"/>
<dbReference type="InterPro" id="IPR008927">
    <property type="entry name" value="6-PGluconate_DH-like_C_sf"/>
</dbReference>
<reference evidence="3" key="1">
    <citation type="journal article" date="2021" name="G3 (Bethesda)">
        <title>Genomic diversity, chromosomal rearrangements, and interspecies hybridization in the ogataea polymorpha species complex.</title>
        <authorList>
            <person name="Hanson S.J."/>
            <person name="Cinneide E.O."/>
            <person name="Salzberg L.I."/>
            <person name="Wolfe K.H."/>
            <person name="McGowan J."/>
            <person name="Fitzpatrick D.A."/>
            <person name="Matlin K."/>
        </authorList>
    </citation>
    <scope>NUCLEOTIDE SEQUENCE</scope>
    <source>
        <strain evidence="3">83-405-1</strain>
    </source>
</reference>
<accession>A0AAN6HZK0</accession>
<dbReference type="Proteomes" id="UP000738402">
    <property type="component" value="Unassembled WGS sequence"/>
</dbReference>
<dbReference type="InterPro" id="IPR036291">
    <property type="entry name" value="NAD(P)-bd_dom_sf"/>
</dbReference>
<dbReference type="InterPro" id="IPR013328">
    <property type="entry name" value="6PGD_dom2"/>
</dbReference>
<dbReference type="SUPFAM" id="SSF51735">
    <property type="entry name" value="NAD(P)-binding Rossmann-fold domains"/>
    <property type="match status" value="1"/>
</dbReference>
<dbReference type="PANTHER" id="PTHR21708">
    <property type="entry name" value="PROBABLE 2-DEHYDROPANTOATE 2-REDUCTASE"/>
    <property type="match status" value="1"/>
</dbReference>
<comment type="caution">
    <text evidence="3">The sequence shown here is derived from an EMBL/GenBank/DDBJ whole genome shotgun (WGS) entry which is preliminary data.</text>
</comment>
<dbReference type="EMBL" id="JAHLUH010000011">
    <property type="protein sequence ID" value="KAG7725774.1"/>
    <property type="molecule type" value="Genomic_DNA"/>
</dbReference>
<dbReference type="Pfam" id="PF08546">
    <property type="entry name" value="ApbA_C"/>
    <property type="match status" value="1"/>
</dbReference>
<proteinExistence type="predicted"/>
<feature type="domain" description="Ketopantoate reductase C-terminal" evidence="2">
    <location>
        <begin position="198"/>
        <end position="320"/>
    </location>
</feature>
<dbReference type="FunFam" id="1.10.1040.10:FF:000017">
    <property type="entry name" value="2-dehydropantoate 2-reductase"/>
    <property type="match status" value="1"/>
</dbReference>
<dbReference type="InterPro" id="IPR013332">
    <property type="entry name" value="KPR_N"/>
</dbReference>
<dbReference type="InterPro" id="IPR051402">
    <property type="entry name" value="KPR-Related"/>
</dbReference>
<dbReference type="InterPro" id="IPR013752">
    <property type="entry name" value="KPA_reductase"/>
</dbReference>
<protein>
    <recommendedName>
        <fullName evidence="5">2-dehydropantoate 2-reductase</fullName>
    </recommendedName>
</protein>
<feature type="domain" description="Ketopantoate reductase N-terminal" evidence="1">
    <location>
        <begin position="6"/>
        <end position="163"/>
    </location>
</feature>
<dbReference type="Gene3D" id="3.40.50.720">
    <property type="entry name" value="NAD(P)-binding Rossmann-like Domain"/>
    <property type="match status" value="1"/>
</dbReference>
<evidence type="ECO:0000259" key="2">
    <source>
        <dbReference type="Pfam" id="PF08546"/>
    </source>
</evidence>
<evidence type="ECO:0000313" key="4">
    <source>
        <dbReference type="Proteomes" id="UP000738402"/>
    </source>
</evidence>
<dbReference type="Gene3D" id="1.10.1040.10">
    <property type="entry name" value="N-(1-d-carboxylethyl)-l-norvaline Dehydrogenase, domain 2"/>
    <property type="match status" value="1"/>
</dbReference>
<dbReference type="GO" id="GO:0005737">
    <property type="term" value="C:cytoplasm"/>
    <property type="evidence" value="ECO:0007669"/>
    <property type="project" value="TreeGrafter"/>
</dbReference>
<dbReference type="SUPFAM" id="SSF48179">
    <property type="entry name" value="6-phosphogluconate dehydrogenase C-terminal domain-like"/>
    <property type="match status" value="1"/>
</dbReference>
<sequence>MSKTKVLLVGSGALGIVAAYTLEYNGFAEVTVVVRSGYRKASTEGYKIDSVQFGSIDHWKPMKMVSSVHEAVANGEVYDYIFVSVKNLPDSPTPCEMIIESAMKTNPNTAVILCQNGIDIEKPLIEKYPGHVILSCVSLIGCTNIDCVVTQMTPDNVQLGVFENPTLKDRARAEQILDKFISIYRMKEGKNVVNKDTNVRQTRWQKLLYNAAVNTSTALTDLDCSRAAMAGCKEAIWRPVMREIYAIAKSDGYTLPPELEDIMLNISDGLFYTPSMLVDVRMNRMIEVETIVGNPLRIAEKHGNVAPHLSMIYHLLKMVQFRIKEKQGLICVDDSVKEYKTTDEYAKGF</sequence>
<gene>
    <name evidence="3" type="ORF">KL933_003822</name>
</gene>